<dbReference type="EMBL" id="CP058595">
    <property type="protein sequence ID" value="QLG44856.1"/>
    <property type="molecule type" value="Genomic_DNA"/>
</dbReference>
<organism evidence="1 2">
    <name type="scientific">Costertonia aggregata</name>
    <dbReference type="NCBI Taxonomy" id="343403"/>
    <lineage>
        <taxon>Bacteria</taxon>
        <taxon>Pseudomonadati</taxon>
        <taxon>Bacteroidota</taxon>
        <taxon>Flavobacteriia</taxon>
        <taxon>Flavobacteriales</taxon>
        <taxon>Flavobacteriaceae</taxon>
        <taxon>Costertonia</taxon>
    </lineage>
</organism>
<evidence type="ECO:0000313" key="2">
    <source>
        <dbReference type="Proteomes" id="UP000509302"/>
    </source>
</evidence>
<accession>A0A7H9AN26</accession>
<protein>
    <submittedName>
        <fullName evidence="1">Uncharacterized protein</fullName>
    </submittedName>
</protein>
<dbReference type="Proteomes" id="UP000509302">
    <property type="component" value="Chromosome"/>
</dbReference>
<dbReference type="KEGG" id="cagg:HYG79_05645"/>
<sequence>MILENIKGKLAQRLIEPLEGTMLGNPTVIGYEKKFKWSWMATQMNTFIVATDMQGKPVTPIELQEHLNQSYAYAKKNYTGWPKGLQSGISVISILISDKVDPEAASYCTQLKSGKKWAAMTIPIVIDSSTKEVHLFEKNPMWGRIYYPYFKKLIKELT</sequence>
<dbReference type="RefSeq" id="WP_179241146.1">
    <property type="nucleotide sequence ID" value="NZ_CP058595.1"/>
</dbReference>
<dbReference type="AlphaFoldDB" id="A0A7H9AN26"/>
<gene>
    <name evidence="1" type="ORF">HYG79_05645</name>
</gene>
<proteinExistence type="predicted"/>
<keyword evidence="2" id="KW-1185">Reference proteome</keyword>
<reference evidence="1 2" key="1">
    <citation type="journal article" date="2006" name="Int. J. Syst. Evol. Microbiol.">
        <title>Costertonia aggregata gen. nov., sp. nov., a mesophilic marine bacterium of the family Flavobacteriaceae, isolated from a mature biofilm.</title>
        <authorList>
            <person name="Kwon K.K."/>
            <person name="Lee Y.K."/>
            <person name="Lee H.K."/>
        </authorList>
    </citation>
    <scope>NUCLEOTIDE SEQUENCE [LARGE SCALE GENOMIC DNA]</scope>
    <source>
        <strain evidence="1 2">KCCM 42265</strain>
    </source>
</reference>
<evidence type="ECO:0000313" key="1">
    <source>
        <dbReference type="EMBL" id="QLG44856.1"/>
    </source>
</evidence>
<name>A0A7H9AN26_9FLAO</name>